<keyword evidence="5 7" id="KW-0472">Membrane</keyword>
<evidence type="ECO:0000256" key="1">
    <source>
        <dbReference type="ARBA" id="ARBA00004141"/>
    </source>
</evidence>
<evidence type="ECO:0000313" key="10">
    <source>
        <dbReference type="Proteomes" id="UP000041254"/>
    </source>
</evidence>
<evidence type="ECO:0000256" key="7">
    <source>
        <dbReference type="SAM" id="Phobius"/>
    </source>
</evidence>
<dbReference type="PANTHER" id="PTHR12608">
    <property type="entry name" value="TRANSMEMBRANE PROTEIN HTP-1 RELATED"/>
    <property type="match status" value="1"/>
</dbReference>
<dbReference type="GO" id="GO:0005794">
    <property type="term" value="C:Golgi apparatus"/>
    <property type="evidence" value="ECO:0007669"/>
    <property type="project" value="TreeGrafter"/>
</dbReference>
<sequence>MLISRLSVFLSFVFIFIAAPSGDAQDAADLASDAALLLRGLKGLHHDDGNASTPAAGLHPSLVDSAWNQIQGVFEGMASSAGEGQQSHAGFWTAFAASLLNIIFSEIGDKTFFIAAILSMRGSHIIVFWAAFACLALMTLLSALLGKLLPTLLPKIWTHYAAIVLFFVFAVKSFYDACMNTFEEPEEEIRELEQEMNLDAASEDATPLSDHHLISNNNHSNDMTMPITSFPQGFRLLPSEPSGPEPSEPHAQTHNHSHSHSHPTHTARAKYDPSLPSTAVPSPFSETALPDSNEDEGGGGEDKHVGSSVGNSNSNHHLHMRSQQSQRSQQQSTAAESSDALDRPFSSIADEGSSHASPPTSTSTSQHDHSNQLPPTAAAPPPDLNTPLVQQQEPAHTDTDTDTDGAGQGQGATYGYVPSPPLDFVRHTSTASSRLGGVGGVPGRLRRRVRGTWVERWGLSWIVNKTFWQAFMMTFCAEWGDRSQITTIALAAKLEETVGVTVGGCLGHAICTGIAVVGGKMLAASISERAVALAAGTLFLVFAVGSLLLGPNVV</sequence>
<evidence type="ECO:0000313" key="9">
    <source>
        <dbReference type="EMBL" id="CEM01561.1"/>
    </source>
</evidence>
<feature type="signal peptide" evidence="8">
    <location>
        <begin position="1"/>
        <end position="24"/>
    </location>
</feature>
<protein>
    <recommendedName>
        <fullName evidence="11">GDT1 family protein</fullName>
    </recommendedName>
</protein>
<dbReference type="EMBL" id="CDMY01000305">
    <property type="protein sequence ID" value="CEM01561.1"/>
    <property type="molecule type" value="Genomic_DNA"/>
</dbReference>
<dbReference type="GO" id="GO:0015085">
    <property type="term" value="F:calcium ion transmembrane transporter activity"/>
    <property type="evidence" value="ECO:0007669"/>
    <property type="project" value="TreeGrafter"/>
</dbReference>
<feature type="transmembrane region" description="Helical" evidence="7">
    <location>
        <begin position="530"/>
        <end position="549"/>
    </location>
</feature>
<dbReference type="Proteomes" id="UP000041254">
    <property type="component" value="Unassembled WGS sequence"/>
</dbReference>
<evidence type="ECO:0000256" key="5">
    <source>
        <dbReference type="ARBA" id="ARBA00023136"/>
    </source>
</evidence>
<evidence type="ECO:0008006" key="11">
    <source>
        <dbReference type="Google" id="ProtNLM"/>
    </source>
</evidence>
<evidence type="ECO:0000256" key="6">
    <source>
        <dbReference type="SAM" id="MobiDB-lite"/>
    </source>
</evidence>
<dbReference type="GO" id="GO:0032472">
    <property type="term" value="P:Golgi calcium ion transport"/>
    <property type="evidence" value="ECO:0007669"/>
    <property type="project" value="TreeGrafter"/>
</dbReference>
<keyword evidence="4 7" id="KW-1133">Transmembrane helix</keyword>
<feature type="compositionally biased region" description="Low complexity" evidence="6">
    <location>
        <begin position="354"/>
        <end position="365"/>
    </location>
</feature>
<feature type="transmembrane region" description="Helical" evidence="7">
    <location>
        <begin position="125"/>
        <end position="145"/>
    </location>
</feature>
<dbReference type="AlphaFoldDB" id="A0A0G4ET18"/>
<dbReference type="Pfam" id="PF01169">
    <property type="entry name" value="GDT1"/>
    <property type="match status" value="2"/>
</dbReference>
<keyword evidence="10" id="KW-1185">Reference proteome</keyword>
<feature type="transmembrane region" description="Helical" evidence="7">
    <location>
        <begin position="157"/>
        <end position="175"/>
    </location>
</feature>
<dbReference type="InterPro" id="IPR001727">
    <property type="entry name" value="GDT1-like"/>
</dbReference>
<proteinExistence type="inferred from homology"/>
<evidence type="ECO:0000256" key="4">
    <source>
        <dbReference type="ARBA" id="ARBA00022989"/>
    </source>
</evidence>
<comment type="similarity">
    <text evidence="2">Belongs to the GDT1 family.</text>
</comment>
<dbReference type="OMA" id="VIGHCIC"/>
<feature type="chain" id="PRO_5005188112" description="GDT1 family protein" evidence="8">
    <location>
        <begin position="25"/>
        <end position="554"/>
    </location>
</feature>
<dbReference type="VEuPathDB" id="CryptoDB:Vbra_13191"/>
<feature type="region of interest" description="Disordered" evidence="6">
    <location>
        <begin position="199"/>
        <end position="420"/>
    </location>
</feature>
<dbReference type="OrthoDB" id="442680at2759"/>
<feature type="compositionally biased region" description="Basic residues" evidence="6">
    <location>
        <begin position="253"/>
        <end position="268"/>
    </location>
</feature>
<dbReference type="InParanoid" id="A0A0G4ET18"/>
<reference evidence="9 10" key="1">
    <citation type="submission" date="2014-11" db="EMBL/GenBank/DDBJ databases">
        <authorList>
            <person name="Zhu J."/>
            <person name="Qi W."/>
            <person name="Song R."/>
        </authorList>
    </citation>
    <scope>NUCLEOTIDE SEQUENCE [LARGE SCALE GENOMIC DNA]</scope>
</reference>
<dbReference type="PANTHER" id="PTHR12608:SF1">
    <property type="entry name" value="TRANSMEMBRANE PROTEIN 165"/>
    <property type="match status" value="1"/>
</dbReference>
<evidence type="ECO:0000256" key="3">
    <source>
        <dbReference type="ARBA" id="ARBA00022692"/>
    </source>
</evidence>
<evidence type="ECO:0000256" key="8">
    <source>
        <dbReference type="SAM" id="SignalP"/>
    </source>
</evidence>
<organism evidence="9 10">
    <name type="scientific">Vitrella brassicaformis (strain CCMP3155)</name>
    <dbReference type="NCBI Taxonomy" id="1169540"/>
    <lineage>
        <taxon>Eukaryota</taxon>
        <taxon>Sar</taxon>
        <taxon>Alveolata</taxon>
        <taxon>Colpodellida</taxon>
        <taxon>Vitrellaceae</taxon>
        <taxon>Vitrella</taxon>
    </lineage>
</organism>
<dbReference type="GO" id="GO:0016020">
    <property type="term" value="C:membrane"/>
    <property type="evidence" value="ECO:0007669"/>
    <property type="project" value="UniProtKB-SubCell"/>
</dbReference>
<feature type="transmembrane region" description="Helical" evidence="7">
    <location>
        <begin position="87"/>
        <end position="104"/>
    </location>
</feature>
<dbReference type="GO" id="GO:0005384">
    <property type="term" value="F:manganese ion transmembrane transporter activity"/>
    <property type="evidence" value="ECO:0007669"/>
    <property type="project" value="TreeGrafter"/>
</dbReference>
<gene>
    <name evidence="9" type="ORF">Vbra_13191</name>
</gene>
<keyword evidence="3 7" id="KW-0812">Transmembrane</keyword>
<accession>A0A0G4ET18</accession>
<name>A0A0G4ET18_VITBC</name>
<feature type="compositionally biased region" description="Low complexity" evidence="6">
    <location>
        <begin position="306"/>
        <end position="332"/>
    </location>
</feature>
<evidence type="ECO:0000256" key="2">
    <source>
        <dbReference type="ARBA" id="ARBA00009190"/>
    </source>
</evidence>
<dbReference type="InterPro" id="IPR049555">
    <property type="entry name" value="GDT1-like_CS"/>
</dbReference>
<feature type="compositionally biased region" description="Polar residues" evidence="6">
    <location>
        <begin position="214"/>
        <end position="231"/>
    </location>
</feature>
<comment type="subcellular location">
    <subcellularLocation>
        <location evidence="1">Membrane</location>
        <topology evidence="1">Multi-pass membrane protein</topology>
    </subcellularLocation>
</comment>
<dbReference type="GO" id="GO:0032468">
    <property type="term" value="P:Golgi calcium ion homeostasis"/>
    <property type="evidence" value="ECO:0007669"/>
    <property type="project" value="TreeGrafter"/>
</dbReference>
<keyword evidence="8" id="KW-0732">Signal</keyword>
<dbReference type="PROSITE" id="PS01214">
    <property type="entry name" value="UPF0016"/>
    <property type="match status" value="1"/>
</dbReference>